<dbReference type="Gene3D" id="3.40.710.10">
    <property type="entry name" value="DD-peptidase/beta-lactamase superfamily"/>
    <property type="match status" value="1"/>
</dbReference>
<evidence type="ECO:0000313" key="15">
    <source>
        <dbReference type="Proteomes" id="UP001431199"/>
    </source>
</evidence>
<name>A0ABT2M1F4_9FIRM</name>
<gene>
    <name evidence="14" type="ORF">N5B56_09680</name>
</gene>
<dbReference type="PANTHER" id="PTHR30627:SF2">
    <property type="entry name" value="PEPTIDOGLYCAN D,D-TRANSPEPTIDASE MRDA"/>
    <property type="match status" value="1"/>
</dbReference>
<dbReference type="Pfam" id="PF00905">
    <property type="entry name" value="Transpeptidase"/>
    <property type="match status" value="1"/>
</dbReference>
<dbReference type="PANTHER" id="PTHR30627">
    <property type="entry name" value="PEPTIDOGLYCAN D,D-TRANSPEPTIDASE"/>
    <property type="match status" value="1"/>
</dbReference>
<keyword evidence="10" id="KW-0961">Cell wall biogenesis/degradation</keyword>
<evidence type="ECO:0000256" key="3">
    <source>
        <dbReference type="ARBA" id="ARBA00007171"/>
    </source>
</evidence>
<dbReference type="RefSeq" id="WP_260978817.1">
    <property type="nucleotide sequence ID" value="NZ_JAODBU010000008.1"/>
</dbReference>
<evidence type="ECO:0000256" key="6">
    <source>
        <dbReference type="ARBA" id="ARBA00022960"/>
    </source>
</evidence>
<dbReference type="InterPro" id="IPR036138">
    <property type="entry name" value="PBP_dimer_sf"/>
</dbReference>
<evidence type="ECO:0000256" key="8">
    <source>
        <dbReference type="ARBA" id="ARBA00022989"/>
    </source>
</evidence>
<protein>
    <submittedName>
        <fullName evidence="14">Penicillin-binding transpeptidase domain-containing protein</fullName>
    </submittedName>
</protein>
<keyword evidence="7" id="KW-0573">Peptidoglycan synthesis</keyword>
<keyword evidence="4" id="KW-1003">Cell membrane</keyword>
<evidence type="ECO:0000256" key="9">
    <source>
        <dbReference type="ARBA" id="ARBA00023136"/>
    </source>
</evidence>
<dbReference type="Proteomes" id="UP001431199">
    <property type="component" value="Unassembled WGS sequence"/>
</dbReference>
<evidence type="ECO:0000256" key="7">
    <source>
        <dbReference type="ARBA" id="ARBA00022984"/>
    </source>
</evidence>
<organism evidence="14 15">
    <name type="scientific">Eubacterium album</name>
    <dbReference type="NCBI Taxonomy" id="2978477"/>
    <lineage>
        <taxon>Bacteria</taxon>
        <taxon>Bacillati</taxon>
        <taxon>Bacillota</taxon>
        <taxon>Clostridia</taxon>
        <taxon>Eubacteriales</taxon>
        <taxon>Eubacteriaceae</taxon>
        <taxon>Eubacterium</taxon>
    </lineage>
</organism>
<dbReference type="EMBL" id="JAODBU010000008">
    <property type="protein sequence ID" value="MCT7399349.1"/>
    <property type="molecule type" value="Genomic_DNA"/>
</dbReference>
<keyword evidence="9 11" id="KW-0472">Membrane</keyword>
<dbReference type="SUPFAM" id="SSF56519">
    <property type="entry name" value="Penicillin binding protein dimerisation domain"/>
    <property type="match status" value="1"/>
</dbReference>
<dbReference type="Pfam" id="PF03717">
    <property type="entry name" value="PBP_dimer"/>
    <property type="match status" value="1"/>
</dbReference>
<evidence type="ECO:0000256" key="4">
    <source>
        <dbReference type="ARBA" id="ARBA00022475"/>
    </source>
</evidence>
<dbReference type="Gene3D" id="3.90.1310.10">
    <property type="entry name" value="Penicillin-binding protein 2a (Domain 2)"/>
    <property type="match status" value="1"/>
</dbReference>
<keyword evidence="5 11" id="KW-0812">Transmembrane</keyword>
<evidence type="ECO:0000256" key="1">
    <source>
        <dbReference type="ARBA" id="ARBA00004167"/>
    </source>
</evidence>
<feature type="domain" description="Penicillin-binding protein dimerisation" evidence="13">
    <location>
        <begin position="60"/>
        <end position="315"/>
    </location>
</feature>
<dbReference type="SUPFAM" id="SSF56601">
    <property type="entry name" value="beta-lactamase/transpeptidase-like"/>
    <property type="match status" value="1"/>
</dbReference>
<dbReference type="InterPro" id="IPR050515">
    <property type="entry name" value="Beta-lactam/transpept"/>
</dbReference>
<evidence type="ECO:0000256" key="10">
    <source>
        <dbReference type="ARBA" id="ARBA00023316"/>
    </source>
</evidence>
<evidence type="ECO:0000313" key="14">
    <source>
        <dbReference type="EMBL" id="MCT7399349.1"/>
    </source>
</evidence>
<evidence type="ECO:0000256" key="2">
    <source>
        <dbReference type="ARBA" id="ARBA00004236"/>
    </source>
</evidence>
<sequence>MISDFFYTIYNIIKSRIFIVGAVLTVLFGVVLFRLFDLQIINESYYMNTYVQQAEKTVYTPGTRGNIYDTNGELLAYNELSYAVTFEDKIDSSDEKNGILNEIVYNAITIIEKYGDKVSYDFPIVINSDGNYEFNFTSDASRTLFMTNLFGKKMKKGNVDYSNASAAEVMDYCVNSFFDLEGDYDMEMTLKIIAIRYNIFQNSYQKYVATTIATNISKETMTAIYENEAILTGVSVAETTIRRYVDSEYFAPLIGYTGKISESELQEYNDNGGDYISSDYVGKSGIESAMEDTLQGVRGEKKIFVDSTGKVLSTVSSTDSSVGKDVTLTIDKKLQIATYKMLEKKIASVLISQIVNRDVSDKEQEDSDVHPIAAKTVYFQLINNNVLSIKDLKKKRTNNEAKVYTKYSDALKVVKSRLKKQLESDKGEVYNDSSDEYKEYYDYIFDELKSDNVLISSSLDSSDATYKKYIAGDISINEFIKYAISKSWINISALQIDNQYITSDETYKVIVNYILDFIDNNASFSKLIFKYKINDGTINGCEICMLLYDQGVLEKDRDWYNKLSTYTSTESYNFIISQIKKLNITPAQIALDPCSGSVVVTNPNNGKVLAMVTYPSYDNNMLSGSVDADYWAKLVDDLSSPLYNRATQGLSAPGSTFKMVTAMTALENNTITRYRTIVDKGEFDKISPHPKCWIYPSAHGSLNVMQAIAQSCNGFFYEVGYELGTTSSGKYDSATGLKKLEVYAKELGLDMKSGVEITESDPKFSTESAVHSAIGQGSHSYAPVQLARYISTLANGGKNYELTLVDKITDSSGNVIKKNKAKLSNTVNASSETWDIIHTGMRMVITEGTIEKSFKDTDIAFAGKTGTAEENSKRNAHSLFVAYAPYNKPKVAISAVIPFGNSSHDSAEVAKDVVRYYLGELTDDDVNKDVESSSSTSAVRD</sequence>
<feature type="domain" description="Penicillin-binding protein transpeptidase" evidence="12">
    <location>
        <begin position="596"/>
        <end position="914"/>
    </location>
</feature>
<evidence type="ECO:0000259" key="12">
    <source>
        <dbReference type="Pfam" id="PF00905"/>
    </source>
</evidence>
<keyword evidence="6" id="KW-0133">Cell shape</keyword>
<keyword evidence="8 11" id="KW-1133">Transmembrane helix</keyword>
<evidence type="ECO:0000256" key="11">
    <source>
        <dbReference type="SAM" id="Phobius"/>
    </source>
</evidence>
<feature type="transmembrane region" description="Helical" evidence="11">
    <location>
        <begin position="17"/>
        <end position="36"/>
    </location>
</feature>
<comment type="caution">
    <text evidence="14">The sequence shown here is derived from an EMBL/GenBank/DDBJ whole genome shotgun (WGS) entry which is preliminary data.</text>
</comment>
<evidence type="ECO:0000259" key="13">
    <source>
        <dbReference type="Pfam" id="PF03717"/>
    </source>
</evidence>
<dbReference type="Gene3D" id="1.10.10.1230">
    <property type="entry name" value="Penicillin-binding protein, N-terminal non-catalytic domain, head sub-domain"/>
    <property type="match status" value="1"/>
</dbReference>
<dbReference type="InterPro" id="IPR012338">
    <property type="entry name" value="Beta-lactam/transpept-like"/>
</dbReference>
<comment type="similarity">
    <text evidence="3">Belongs to the transpeptidase family.</text>
</comment>
<comment type="subcellular location">
    <subcellularLocation>
        <location evidence="2">Cell membrane</location>
    </subcellularLocation>
    <subcellularLocation>
        <location evidence="1">Membrane</location>
        <topology evidence="1">Single-pass membrane protein</topology>
    </subcellularLocation>
</comment>
<proteinExistence type="inferred from homology"/>
<evidence type="ECO:0000256" key="5">
    <source>
        <dbReference type="ARBA" id="ARBA00022692"/>
    </source>
</evidence>
<dbReference type="InterPro" id="IPR005311">
    <property type="entry name" value="PBP_dimer"/>
</dbReference>
<keyword evidence="15" id="KW-1185">Reference proteome</keyword>
<dbReference type="InterPro" id="IPR001460">
    <property type="entry name" value="PCN-bd_Tpept"/>
</dbReference>
<accession>A0ABT2M1F4</accession>
<reference evidence="14" key="1">
    <citation type="submission" date="2022-09" db="EMBL/GenBank/DDBJ databases">
        <title>Eubacterium sp. LFL-14 isolated from human feces.</title>
        <authorList>
            <person name="Liu F."/>
        </authorList>
    </citation>
    <scope>NUCLEOTIDE SEQUENCE</scope>
    <source>
        <strain evidence="14">LFL-14</strain>
    </source>
</reference>